<evidence type="ECO:0008006" key="3">
    <source>
        <dbReference type="Google" id="ProtNLM"/>
    </source>
</evidence>
<keyword evidence="2" id="KW-1185">Reference proteome</keyword>
<protein>
    <recommendedName>
        <fullName evidence="3">HAT C-terminal dimerisation domain-containing protein</fullName>
    </recommendedName>
</protein>
<dbReference type="EMBL" id="JARBHB010000014">
    <property type="protein sequence ID" value="KAJ8868353.1"/>
    <property type="molecule type" value="Genomic_DNA"/>
</dbReference>
<organism evidence="1 2">
    <name type="scientific">Dryococelus australis</name>
    <dbReference type="NCBI Taxonomy" id="614101"/>
    <lineage>
        <taxon>Eukaryota</taxon>
        <taxon>Metazoa</taxon>
        <taxon>Ecdysozoa</taxon>
        <taxon>Arthropoda</taxon>
        <taxon>Hexapoda</taxon>
        <taxon>Insecta</taxon>
        <taxon>Pterygota</taxon>
        <taxon>Neoptera</taxon>
        <taxon>Polyneoptera</taxon>
        <taxon>Phasmatodea</taxon>
        <taxon>Verophasmatodea</taxon>
        <taxon>Anareolatae</taxon>
        <taxon>Phasmatidae</taxon>
        <taxon>Eurycanthinae</taxon>
        <taxon>Dryococelus</taxon>
    </lineage>
</organism>
<comment type="caution">
    <text evidence="1">The sequence shown here is derived from an EMBL/GenBank/DDBJ whole genome shotgun (WGS) entry which is preliminary data.</text>
</comment>
<reference evidence="1 2" key="1">
    <citation type="submission" date="2023-02" db="EMBL/GenBank/DDBJ databases">
        <title>LHISI_Scaffold_Assembly.</title>
        <authorList>
            <person name="Stuart O.P."/>
            <person name="Cleave R."/>
            <person name="Magrath M.J.L."/>
            <person name="Mikheyev A.S."/>
        </authorList>
    </citation>
    <scope>NUCLEOTIDE SEQUENCE [LARGE SCALE GENOMIC DNA]</scope>
    <source>
        <strain evidence="1">Daus_M_001</strain>
        <tissue evidence="1">Leg muscle</tissue>
    </source>
</reference>
<proteinExistence type="predicted"/>
<dbReference type="PANTHER" id="PTHR45749">
    <property type="match status" value="1"/>
</dbReference>
<evidence type="ECO:0000313" key="2">
    <source>
        <dbReference type="Proteomes" id="UP001159363"/>
    </source>
</evidence>
<name>A0ABQ9G7W0_9NEOP</name>
<accession>A0ABQ9G7W0</accession>
<dbReference type="PANTHER" id="PTHR45749:SF21">
    <property type="entry name" value="DUF4371 DOMAIN-CONTAINING PROTEIN"/>
    <property type="match status" value="1"/>
</dbReference>
<dbReference type="Proteomes" id="UP001159363">
    <property type="component" value="Chromosome 13"/>
</dbReference>
<evidence type="ECO:0000313" key="1">
    <source>
        <dbReference type="EMBL" id="KAJ8868353.1"/>
    </source>
</evidence>
<gene>
    <name evidence="1" type="ORF">PR048_029869</name>
</gene>
<sequence>MGGPACSLSVMRVSSDGVRCCEGLAGSEVDIDAVRFIGYLQATDLYQQGTLWSEDVPDLCNWMQRINNLGSGDVQNEILQIMPHNALHSIASDIRVCGEFSLVVDKTADSVFAEGRETISCTVKQFKVIHNGKKFDDLWTEMTEQAKIVELEESKLPRIRRNPKRYDYNEFPKFKALHPETRYIFPELEKVLKLLLVVPISSVTAKRSSSMLRRIKTFLRCTISESRLTHMCILNESWSSIYIEAAMQWGHRTDRRTAMQVDRLRR</sequence>